<reference evidence="5 6" key="1">
    <citation type="submission" date="2018-04" db="EMBL/GenBank/DDBJ databases">
        <title>Genome sequencing of Flavobacterium sp. HYN0059.</title>
        <authorList>
            <person name="Yi H."/>
            <person name="Baek C."/>
        </authorList>
    </citation>
    <scope>NUCLEOTIDE SEQUENCE [LARGE SCALE GENOMIC DNA]</scope>
    <source>
        <strain evidence="5 6">HYN0059</strain>
    </source>
</reference>
<keyword evidence="6" id="KW-1185">Reference proteome</keyword>
<dbReference type="GO" id="GO:0004315">
    <property type="term" value="F:3-oxoacyl-[acyl-carrier-protein] synthase activity"/>
    <property type="evidence" value="ECO:0007669"/>
    <property type="project" value="InterPro"/>
</dbReference>
<evidence type="ECO:0000259" key="4">
    <source>
        <dbReference type="Pfam" id="PF08545"/>
    </source>
</evidence>
<dbReference type="InterPro" id="IPR016039">
    <property type="entry name" value="Thiolase-like"/>
</dbReference>
<dbReference type="PANTHER" id="PTHR34069">
    <property type="entry name" value="3-OXOACYL-[ACYL-CARRIER-PROTEIN] SYNTHASE 3"/>
    <property type="match status" value="1"/>
</dbReference>
<dbReference type="Pfam" id="PF08545">
    <property type="entry name" value="ACP_syn_III"/>
    <property type="match status" value="1"/>
</dbReference>
<dbReference type="RefSeq" id="WP_108777841.1">
    <property type="nucleotide sequence ID" value="NZ_CP029186.1"/>
</dbReference>
<dbReference type="Proteomes" id="UP000244929">
    <property type="component" value="Chromosome"/>
</dbReference>
<dbReference type="CDD" id="cd00830">
    <property type="entry name" value="KAS_III"/>
    <property type="match status" value="1"/>
</dbReference>
<evidence type="ECO:0000313" key="6">
    <source>
        <dbReference type="Proteomes" id="UP000244929"/>
    </source>
</evidence>
<dbReference type="OrthoDB" id="9815506at2"/>
<keyword evidence="1" id="KW-0808">Transferase</keyword>
<dbReference type="SUPFAM" id="SSF53901">
    <property type="entry name" value="Thiolase-like"/>
    <property type="match status" value="1"/>
</dbReference>
<dbReference type="Pfam" id="PF08541">
    <property type="entry name" value="ACP_syn_III_C"/>
    <property type="match status" value="1"/>
</dbReference>
<dbReference type="InterPro" id="IPR013751">
    <property type="entry name" value="ACP_syn_III_N"/>
</dbReference>
<keyword evidence="2" id="KW-0012">Acyltransferase</keyword>
<dbReference type="AlphaFoldDB" id="A0A2S1QXI8"/>
<dbReference type="KEGG" id="falb:HYN59_08375"/>
<evidence type="ECO:0000259" key="3">
    <source>
        <dbReference type="Pfam" id="PF08541"/>
    </source>
</evidence>
<evidence type="ECO:0000256" key="1">
    <source>
        <dbReference type="ARBA" id="ARBA00022679"/>
    </source>
</evidence>
<proteinExistence type="predicted"/>
<dbReference type="Gene3D" id="3.40.47.10">
    <property type="match status" value="1"/>
</dbReference>
<dbReference type="EMBL" id="CP029186">
    <property type="protein sequence ID" value="AWH85137.1"/>
    <property type="molecule type" value="Genomic_DNA"/>
</dbReference>
<dbReference type="GO" id="GO:0006633">
    <property type="term" value="P:fatty acid biosynthetic process"/>
    <property type="evidence" value="ECO:0007669"/>
    <property type="project" value="InterPro"/>
</dbReference>
<evidence type="ECO:0000256" key="2">
    <source>
        <dbReference type="ARBA" id="ARBA00023315"/>
    </source>
</evidence>
<sequence>MALLEFKNIGITGMAAAVPKNVINNYEYTQYFPAEDVKDIVDKVGIFERRFAEEGTCASDLCFHAAEKLIADMQIDKSEIDVLVFVSQTADYRMPATAIILQDRLGLNKSTIAFDVSLGCSGFVYGLSIVYSFMQQQGLRKALLLDGETRSRVYSPKDRKTAFLFGDGGIAAIIEKNEAFGPSWFSLNSDGSKSSLIKMDAGGYRNPSTPETLAEKVVDEYGNIRSDEHGYMNGADVFNFVLAEIPKDIKNTLAFSGKDTSALDFFVFHQANNYMNEYLQKKLKLEAEKVPSSVAKFGNTSSVSIPLTMVSELQGKLEGEKELYLCGFGVGMSWASAIIKTKDCHISDLVEV</sequence>
<dbReference type="NCBIfam" id="NF006829">
    <property type="entry name" value="PRK09352.1"/>
    <property type="match status" value="1"/>
</dbReference>
<gene>
    <name evidence="5" type="ORF">HYN59_08375</name>
</gene>
<feature type="domain" description="Beta-ketoacyl-[acyl-carrier-protein] synthase III C-terminal" evidence="3">
    <location>
        <begin position="254"/>
        <end position="340"/>
    </location>
</feature>
<name>A0A2S1QXI8_9FLAO</name>
<dbReference type="PANTHER" id="PTHR34069:SF2">
    <property type="entry name" value="BETA-KETOACYL-[ACYL-CARRIER-PROTEIN] SYNTHASE III"/>
    <property type="match status" value="1"/>
</dbReference>
<organism evidence="5 6">
    <name type="scientific">Flavobacterium album</name>
    <dbReference type="NCBI Taxonomy" id="2175091"/>
    <lineage>
        <taxon>Bacteria</taxon>
        <taxon>Pseudomonadati</taxon>
        <taxon>Bacteroidota</taxon>
        <taxon>Flavobacteriia</taxon>
        <taxon>Flavobacteriales</taxon>
        <taxon>Flavobacteriaceae</taxon>
        <taxon>Flavobacterium</taxon>
    </lineage>
</organism>
<evidence type="ECO:0000313" key="5">
    <source>
        <dbReference type="EMBL" id="AWH85137.1"/>
    </source>
</evidence>
<dbReference type="GO" id="GO:0044550">
    <property type="term" value="P:secondary metabolite biosynthetic process"/>
    <property type="evidence" value="ECO:0007669"/>
    <property type="project" value="TreeGrafter"/>
</dbReference>
<protein>
    <submittedName>
        <fullName evidence="5">3-oxoacyl-ACP synthase</fullName>
    </submittedName>
</protein>
<dbReference type="InterPro" id="IPR013747">
    <property type="entry name" value="ACP_syn_III_C"/>
</dbReference>
<feature type="domain" description="Beta-ketoacyl-[acyl-carrier-protein] synthase III N-terminal" evidence="4">
    <location>
        <begin position="114"/>
        <end position="188"/>
    </location>
</feature>
<accession>A0A2S1QXI8</accession>